<dbReference type="Proteomes" id="UP000245683">
    <property type="component" value="Unassembled WGS sequence"/>
</dbReference>
<reference evidence="2" key="1">
    <citation type="submission" date="2018-05" db="EMBL/GenBank/DDBJ databases">
        <title>Micromonospora globispora sp. nov. and Micromonospora rugosa sp. nov., isolated from marine sediment.</title>
        <authorList>
            <person name="Carro L."/>
            <person name="Aysel V."/>
            <person name="Cetin D."/>
            <person name="Igual J.M."/>
            <person name="Klenk H.-P."/>
            <person name="Trujillo M.E."/>
            <person name="Sahin N."/>
        </authorList>
    </citation>
    <scope>NUCLEOTIDE SEQUENCE [LARGE SCALE GENOMIC DNA]</scope>
    <source>
        <strain evidence="2">S2904</strain>
    </source>
</reference>
<gene>
    <name evidence="1" type="ORF">DLJ46_05210</name>
</gene>
<keyword evidence="2" id="KW-1185">Reference proteome</keyword>
<accession>A0A317KDI5</accession>
<protein>
    <submittedName>
        <fullName evidence="1">Uncharacterized protein</fullName>
    </submittedName>
</protein>
<name>A0A317KDI5_9ACTN</name>
<dbReference type="EMBL" id="QGSV01000089">
    <property type="protein sequence ID" value="PWU51366.1"/>
    <property type="molecule type" value="Genomic_DNA"/>
</dbReference>
<organism evidence="1 2">
    <name type="scientific">Micromonospora globispora</name>
    <dbReference type="NCBI Taxonomy" id="1450148"/>
    <lineage>
        <taxon>Bacteria</taxon>
        <taxon>Bacillati</taxon>
        <taxon>Actinomycetota</taxon>
        <taxon>Actinomycetes</taxon>
        <taxon>Micromonosporales</taxon>
        <taxon>Micromonosporaceae</taxon>
        <taxon>Micromonospora</taxon>
    </lineage>
</organism>
<dbReference type="AlphaFoldDB" id="A0A317KDI5"/>
<sequence length="111" mass="11965">MMFPLEALSAAIAARTVIWARLALRWQTGQVQPNHDKPVASAVLESSAWLVEVMIWGTREAELATVRLADDRIVNSHYDLSSRDDLEAPLDELVGLLAANTVPGAAVVACG</sequence>
<proteinExistence type="predicted"/>
<evidence type="ECO:0000313" key="2">
    <source>
        <dbReference type="Proteomes" id="UP000245683"/>
    </source>
</evidence>
<comment type="caution">
    <text evidence="1">The sequence shown here is derived from an EMBL/GenBank/DDBJ whole genome shotgun (WGS) entry which is preliminary data.</text>
</comment>
<evidence type="ECO:0000313" key="1">
    <source>
        <dbReference type="EMBL" id="PWU51366.1"/>
    </source>
</evidence>